<sequence length="701" mass="79113">MLLRNPVKSPKVSIFCKVQLLSAIAETINDYSNFISILGACKTTEQFKKLHSQSITRGLERNPTVQKKLLVFWCSRLSGEMGYACKLFVKIPQPDVVVWNNMIKGWSRVDCEKEGVGLYLNMLKEGVIPDSHTFPFLLNGLKRDGALACGKKLHCHVAKFGLGSNLYVQNALVQMYSLCGLMDMARAVFDRSCKEDVFSWNLMISGYNKMKQYEESVELFAEMERNLVFPTSVTLLLVLSACSKVRDKDLCKRVHGYVDEFMREPSLKLENALVNTYAACGEMDIAVRIFRSMKTRDVISWTSIVKGFVEMGNLELARTYFDQMPVRDRISWTIMIDGYLRADCFNESLEIFREMQNAGMIPDEFTMVSVLAACAHLGALEIGEWVKTYIDKNKIKNDVVVGNALIDMYFKCGCSEKAQKVFHEMGQRDKFTWTAMVVGLANNGQGQEAIKVFFQMQEMSIQPDEITYLGVLSACNHSCMVDQARTFFAKMRSDHGIEPSLAHYGCMVDLLGRAGQVKEAYEIISSMPVKPNSIVWGALLGACRLHNDEPMAELAAKKILELEPDNGAVYALLCNIYAACERWEDLREVRRKMMDIATKKTPGFSLIEIDGVANEFVAGDKSHPQSKELYMKLEELAQESTFAGHLPYTFELLLEAGNKQLEDHSLGKHLVDQSRRRQNLVSRSGNVQTEIRPLTGRGMST</sequence>
<name>A0A565B8X0_9BRAS</name>
<dbReference type="NCBIfam" id="TIGR00756">
    <property type="entry name" value="PPR"/>
    <property type="match status" value="5"/>
</dbReference>
<dbReference type="InterPro" id="IPR046849">
    <property type="entry name" value="E2_motif"/>
</dbReference>
<reference evidence="4" key="1">
    <citation type="submission" date="2019-07" db="EMBL/GenBank/DDBJ databases">
        <authorList>
            <person name="Dittberner H."/>
        </authorList>
    </citation>
    <scope>NUCLEOTIDE SEQUENCE [LARGE SCALE GENOMIC DNA]</scope>
</reference>
<evidence type="ECO:0000256" key="3">
    <source>
        <dbReference type="SAM" id="MobiDB-lite"/>
    </source>
</evidence>
<dbReference type="Pfam" id="PF20430">
    <property type="entry name" value="Eplus_motif"/>
    <property type="match status" value="1"/>
</dbReference>
<dbReference type="FunFam" id="1.25.40.10:FF:000366">
    <property type="entry name" value="Pentatricopeptide (PPR) repeat-containing protein"/>
    <property type="match status" value="1"/>
</dbReference>
<dbReference type="InterPro" id="IPR046960">
    <property type="entry name" value="PPR_At4g14850-like_plant"/>
</dbReference>
<feature type="compositionally biased region" description="Polar residues" evidence="3">
    <location>
        <begin position="679"/>
        <end position="689"/>
    </location>
</feature>
<dbReference type="PANTHER" id="PTHR47926">
    <property type="entry name" value="PENTATRICOPEPTIDE REPEAT-CONTAINING PROTEIN"/>
    <property type="match status" value="1"/>
</dbReference>
<dbReference type="FunFam" id="1.25.40.10:FF:000427">
    <property type="entry name" value="Pentatricopeptide repeat-containing protein chloroplastic"/>
    <property type="match status" value="1"/>
</dbReference>
<keyword evidence="5" id="KW-1185">Reference proteome</keyword>
<gene>
    <name evidence="4" type="ORF">ANE_LOCUS8226</name>
</gene>
<protein>
    <recommendedName>
        <fullName evidence="6">Pentacotripeptide-repeat region of PRORP domain-containing protein</fullName>
    </recommendedName>
</protein>
<feature type="repeat" description="PPR" evidence="2">
    <location>
        <begin position="398"/>
        <end position="428"/>
    </location>
</feature>
<feature type="repeat" description="PPR" evidence="2">
    <location>
        <begin position="328"/>
        <end position="362"/>
    </location>
</feature>
<dbReference type="GO" id="GO:0003723">
    <property type="term" value="F:RNA binding"/>
    <property type="evidence" value="ECO:0007669"/>
    <property type="project" value="InterPro"/>
</dbReference>
<dbReference type="Pfam" id="PF01535">
    <property type="entry name" value="PPR"/>
    <property type="match status" value="5"/>
</dbReference>
<dbReference type="Proteomes" id="UP000489600">
    <property type="component" value="Unassembled WGS sequence"/>
</dbReference>
<feature type="repeat" description="PPR" evidence="2">
    <location>
        <begin position="297"/>
        <end position="327"/>
    </location>
</feature>
<dbReference type="FunFam" id="1.25.40.10:FF:001203">
    <property type="entry name" value="Putative pentatricopeptide repeat-containing protein"/>
    <property type="match status" value="1"/>
</dbReference>
<feature type="repeat" description="PPR" evidence="2">
    <location>
        <begin position="95"/>
        <end position="129"/>
    </location>
</feature>
<dbReference type="EMBL" id="CABITT030000003">
    <property type="protein sequence ID" value="VVA97781.1"/>
    <property type="molecule type" value="Genomic_DNA"/>
</dbReference>
<proteinExistence type="predicted"/>
<comment type="caution">
    <text evidence="4">The sequence shown here is derived from an EMBL/GenBank/DDBJ whole genome shotgun (WGS) entry which is preliminary data.</text>
</comment>
<dbReference type="InterPro" id="IPR046848">
    <property type="entry name" value="E_motif"/>
</dbReference>
<dbReference type="InterPro" id="IPR011990">
    <property type="entry name" value="TPR-like_helical_dom_sf"/>
</dbReference>
<dbReference type="GO" id="GO:0009451">
    <property type="term" value="P:RNA modification"/>
    <property type="evidence" value="ECO:0007669"/>
    <property type="project" value="InterPro"/>
</dbReference>
<dbReference type="OrthoDB" id="185373at2759"/>
<evidence type="ECO:0000256" key="1">
    <source>
        <dbReference type="ARBA" id="ARBA00022737"/>
    </source>
</evidence>
<feature type="repeat" description="PPR" evidence="2">
    <location>
        <begin position="429"/>
        <end position="463"/>
    </location>
</feature>
<dbReference type="AlphaFoldDB" id="A0A565B8X0"/>
<evidence type="ECO:0000313" key="5">
    <source>
        <dbReference type="Proteomes" id="UP000489600"/>
    </source>
</evidence>
<dbReference type="InterPro" id="IPR002885">
    <property type="entry name" value="PPR_rpt"/>
</dbReference>
<dbReference type="Gene3D" id="1.25.40.10">
    <property type="entry name" value="Tetratricopeptide repeat domain"/>
    <property type="match status" value="5"/>
</dbReference>
<dbReference type="FunFam" id="1.25.40.10:FF:000031">
    <property type="entry name" value="Pentatricopeptide repeat-containing protein mitochondrial"/>
    <property type="match status" value="1"/>
</dbReference>
<organism evidence="4 5">
    <name type="scientific">Arabis nemorensis</name>
    <dbReference type="NCBI Taxonomy" id="586526"/>
    <lineage>
        <taxon>Eukaryota</taxon>
        <taxon>Viridiplantae</taxon>
        <taxon>Streptophyta</taxon>
        <taxon>Embryophyta</taxon>
        <taxon>Tracheophyta</taxon>
        <taxon>Spermatophyta</taxon>
        <taxon>Magnoliopsida</taxon>
        <taxon>eudicotyledons</taxon>
        <taxon>Gunneridae</taxon>
        <taxon>Pentapetalae</taxon>
        <taxon>rosids</taxon>
        <taxon>malvids</taxon>
        <taxon>Brassicales</taxon>
        <taxon>Brassicaceae</taxon>
        <taxon>Arabideae</taxon>
        <taxon>Arabis</taxon>
    </lineage>
</organism>
<dbReference type="SUPFAM" id="SSF48452">
    <property type="entry name" value="TPR-like"/>
    <property type="match status" value="1"/>
</dbReference>
<feature type="repeat" description="PPR" evidence="2">
    <location>
        <begin position="196"/>
        <end position="230"/>
    </location>
</feature>
<evidence type="ECO:0008006" key="6">
    <source>
        <dbReference type="Google" id="ProtNLM"/>
    </source>
</evidence>
<dbReference type="Pfam" id="PF13041">
    <property type="entry name" value="PPR_2"/>
    <property type="match status" value="4"/>
</dbReference>
<evidence type="ECO:0000313" key="4">
    <source>
        <dbReference type="EMBL" id="VVA97781.1"/>
    </source>
</evidence>
<dbReference type="Pfam" id="PF20431">
    <property type="entry name" value="E_motif"/>
    <property type="match status" value="1"/>
</dbReference>
<accession>A0A565B8X0</accession>
<keyword evidence="1" id="KW-0677">Repeat</keyword>
<feature type="region of interest" description="Disordered" evidence="3">
    <location>
        <begin position="672"/>
        <end position="701"/>
    </location>
</feature>
<dbReference type="PROSITE" id="PS51375">
    <property type="entry name" value="PPR"/>
    <property type="match status" value="6"/>
</dbReference>
<evidence type="ECO:0000256" key="2">
    <source>
        <dbReference type="PROSITE-ProRule" id="PRU00708"/>
    </source>
</evidence>